<dbReference type="STRING" id="1054996.SAMN05444414_1418"/>
<proteinExistence type="predicted"/>
<evidence type="ECO:0000313" key="3">
    <source>
        <dbReference type="Proteomes" id="UP000184191"/>
    </source>
</evidence>
<evidence type="ECO:0000259" key="1">
    <source>
        <dbReference type="Pfam" id="PF12697"/>
    </source>
</evidence>
<keyword evidence="3" id="KW-1185">Reference proteome</keyword>
<accession>A0A1M7DGV3</accession>
<dbReference type="Proteomes" id="UP000184191">
    <property type="component" value="Unassembled WGS sequence"/>
</dbReference>
<name>A0A1M7DGV3_9RHOB</name>
<dbReference type="OrthoDB" id="5491135at2"/>
<protein>
    <submittedName>
        <fullName evidence="2">Pimeloyl-ACP methyl ester carboxylesterase</fullName>
    </submittedName>
</protein>
<sequence>MSENINKKQPLVLIPGFMLDASMWDDLAPLLSDHYRLLHADPTNPNSIAEYAAMTLSSAPPKFVLVGFSMGGYVAREMVRMSSDRVSGMILIATSAREGKRTATPSSDCPNIKSPRFNGLSRAAIRKSLGPEREDDDALVERLRVAGVRLGGDTYLRQSAFLRESDLDRLNEISCPTLVIAGKHDKLRSFDEAQELRSGIPNAELQVLEAGHMVPLEVPGPLARAILEFASNTRLGPRRAGSIRFEVG</sequence>
<reference evidence="3" key="1">
    <citation type="submission" date="2016-11" db="EMBL/GenBank/DDBJ databases">
        <authorList>
            <person name="Varghese N."/>
            <person name="Submissions S."/>
        </authorList>
    </citation>
    <scope>NUCLEOTIDE SEQUENCE [LARGE SCALE GENOMIC DNA]</scope>
    <source>
        <strain evidence="3">DSM 29327</strain>
    </source>
</reference>
<dbReference type="RefSeq" id="WP_073200794.1">
    <property type="nucleotide sequence ID" value="NZ_FRBN01000041.1"/>
</dbReference>
<dbReference type="InterPro" id="IPR029058">
    <property type="entry name" value="AB_hydrolase_fold"/>
</dbReference>
<feature type="domain" description="AB hydrolase-1" evidence="1">
    <location>
        <begin position="11"/>
        <end position="225"/>
    </location>
</feature>
<gene>
    <name evidence="2" type="ORF">SAMN05444414_1418</name>
</gene>
<evidence type="ECO:0000313" key="2">
    <source>
        <dbReference type="EMBL" id="SHL78744.1"/>
    </source>
</evidence>
<dbReference type="InterPro" id="IPR050266">
    <property type="entry name" value="AB_hydrolase_sf"/>
</dbReference>
<dbReference type="Gene3D" id="3.40.50.1820">
    <property type="entry name" value="alpha/beta hydrolase"/>
    <property type="match status" value="1"/>
</dbReference>
<dbReference type="PANTHER" id="PTHR43798">
    <property type="entry name" value="MONOACYLGLYCEROL LIPASE"/>
    <property type="match status" value="1"/>
</dbReference>
<dbReference type="Pfam" id="PF12697">
    <property type="entry name" value="Abhydrolase_6"/>
    <property type="match status" value="1"/>
</dbReference>
<dbReference type="AlphaFoldDB" id="A0A1M7DGV3"/>
<dbReference type="EMBL" id="FRBN01000041">
    <property type="protein sequence ID" value="SHL78744.1"/>
    <property type="molecule type" value="Genomic_DNA"/>
</dbReference>
<organism evidence="2 3">
    <name type="scientific">Roseovarius marisflavi</name>
    <dbReference type="NCBI Taxonomy" id="1054996"/>
    <lineage>
        <taxon>Bacteria</taxon>
        <taxon>Pseudomonadati</taxon>
        <taxon>Pseudomonadota</taxon>
        <taxon>Alphaproteobacteria</taxon>
        <taxon>Rhodobacterales</taxon>
        <taxon>Roseobacteraceae</taxon>
        <taxon>Roseovarius</taxon>
    </lineage>
</organism>
<dbReference type="InterPro" id="IPR000073">
    <property type="entry name" value="AB_hydrolase_1"/>
</dbReference>
<dbReference type="SUPFAM" id="SSF53474">
    <property type="entry name" value="alpha/beta-Hydrolases"/>
    <property type="match status" value="1"/>
</dbReference>